<accession>A0A392VU82</accession>
<protein>
    <submittedName>
        <fullName evidence="1">Uncharacterized protein</fullName>
    </submittedName>
</protein>
<name>A0A392VU82_9FABA</name>
<sequence length="56" mass="6150">MCTNKRKLEGNSRVNMSRNVSAIIQQIGLPEKCEDLGVFTVPCTIGNTEFGSCMLD</sequence>
<dbReference type="AlphaFoldDB" id="A0A392VU82"/>
<evidence type="ECO:0000313" key="2">
    <source>
        <dbReference type="Proteomes" id="UP000265520"/>
    </source>
</evidence>
<evidence type="ECO:0000313" key="1">
    <source>
        <dbReference type="EMBL" id="MCI91948.1"/>
    </source>
</evidence>
<reference evidence="1 2" key="1">
    <citation type="journal article" date="2018" name="Front. Plant Sci.">
        <title>Red Clover (Trifolium pratense) and Zigzag Clover (T. medium) - A Picture of Genomic Similarities and Differences.</title>
        <authorList>
            <person name="Dluhosova J."/>
            <person name="Istvanek J."/>
            <person name="Nedelnik J."/>
            <person name="Repkova J."/>
        </authorList>
    </citation>
    <scope>NUCLEOTIDE SEQUENCE [LARGE SCALE GENOMIC DNA]</scope>
    <source>
        <strain evidence="2">cv. 10/8</strain>
        <tissue evidence="1">Leaf</tissue>
    </source>
</reference>
<organism evidence="1 2">
    <name type="scientific">Trifolium medium</name>
    <dbReference type="NCBI Taxonomy" id="97028"/>
    <lineage>
        <taxon>Eukaryota</taxon>
        <taxon>Viridiplantae</taxon>
        <taxon>Streptophyta</taxon>
        <taxon>Embryophyta</taxon>
        <taxon>Tracheophyta</taxon>
        <taxon>Spermatophyta</taxon>
        <taxon>Magnoliopsida</taxon>
        <taxon>eudicotyledons</taxon>
        <taxon>Gunneridae</taxon>
        <taxon>Pentapetalae</taxon>
        <taxon>rosids</taxon>
        <taxon>fabids</taxon>
        <taxon>Fabales</taxon>
        <taxon>Fabaceae</taxon>
        <taxon>Papilionoideae</taxon>
        <taxon>50 kb inversion clade</taxon>
        <taxon>NPAAA clade</taxon>
        <taxon>Hologalegina</taxon>
        <taxon>IRL clade</taxon>
        <taxon>Trifolieae</taxon>
        <taxon>Trifolium</taxon>
    </lineage>
</organism>
<comment type="caution">
    <text evidence="1">The sequence shown here is derived from an EMBL/GenBank/DDBJ whole genome shotgun (WGS) entry which is preliminary data.</text>
</comment>
<keyword evidence="2" id="KW-1185">Reference proteome</keyword>
<dbReference type="Proteomes" id="UP000265520">
    <property type="component" value="Unassembled WGS sequence"/>
</dbReference>
<dbReference type="EMBL" id="LXQA011286762">
    <property type="protein sequence ID" value="MCI91948.1"/>
    <property type="molecule type" value="Genomic_DNA"/>
</dbReference>
<feature type="non-terminal residue" evidence="1">
    <location>
        <position position="56"/>
    </location>
</feature>
<proteinExistence type="predicted"/>